<sequence>MKELTEQEKEIEKKGWWRGVIYAVSDIYRSHGDSVAVEETLGALGADLRPACRVSSEYDVLPLRDIISDLPFGEDAEYSDLRVIPRDFDDKACKDEDADYFEVRGEYGGESVIVSRFNERIVAEEFISENATLMVAGEESDDE</sequence>
<dbReference type="Proteomes" id="UP000839561">
    <property type="component" value="Unassembled WGS sequence"/>
</dbReference>
<dbReference type="AlphaFoldDB" id="A0A5I5A316"/>
<name>A0A5I5A316_SALET</name>
<proteinExistence type="predicted"/>
<organism evidence="1">
    <name type="scientific">Salmonella enterica subsp. enterica serovar Vitkin</name>
    <dbReference type="NCBI Taxonomy" id="2565162"/>
    <lineage>
        <taxon>Bacteria</taxon>
        <taxon>Pseudomonadati</taxon>
        <taxon>Pseudomonadota</taxon>
        <taxon>Gammaproteobacteria</taxon>
        <taxon>Enterobacterales</taxon>
        <taxon>Enterobacteriaceae</taxon>
        <taxon>Salmonella</taxon>
    </lineage>
</organism>
<reference evidence="1" key="1">
    <citation type="submission" date="2019-03" db="EMBL/GenBank/DDBJ databases">
        <authorList>
            <person name="Ashton P.M."/>
            <person name="Dallman T."/>
            <person name="Nair S."/>
            <person name="De Pinna E."/>
            <person name="Peters T."/>
            <person name="Grant K."/>
        </authorList>
    </citation>
    <scope>NUCLEOTIDE SEQUENCE [LARGE SCALE GENOMIC DNA]</scope>
    <source>
        <strain evidence="1">313260</strain>
    </source>
</reference>
<comment type="caution">
    <text evidence="1">The sequence shown here is derived from an EMBL/GenBank/DDBJ whole genome shotgun (WGS) entry which is preliminary data.</text>
</comment>
<dbReference type="EMBL" id="AAIONP010000021">
    <property type="protein sequence ID" value="ECG4922544.1"/>
    <property type="molecule type" value="Genomic_DNA"/>
</dbReference>
<gene>
    <name evidence="1" type="ORF">E0T03_21660</name>
</gene>
<accession>A0A5I5A316</accession>
<protein>
    <submittedName>
        <fullName evidence="1">Uncharacterized protein</fullName>
    </submittedName>
</protein>
<evidence type="ECO:0000313" key="1">
    <source>
        <dbReference type="EMBL" id="ECG4922544.1"/>
    </source>
</evidence>